<keyword evidence="4" id="KW-1185">Reference proteome</keyword>
<feature type="region of interest" description="Disordered" evidence="1">
    <location>
        <begin position="70"/>
        <end position="121"/>
    </location>
</feature>
<feature type="compositionally biased region" description="Low complexity" evidence="1">
    <location>
        <begin position="92"/>
        <end position="102"/>
    </location>
</feature>
<dbReference type="EMBL" id="FMZZ01000001">
    <property type="protein sequence ID" value="SDC31941.1"/>
    <property type="molecule type" value="Genomic_DNA"/>
</dbReference>
<feature type="chain" id="PRO_5038686343" description="Tat (Twin-arginine translocation) pathway signal sequence" evidence="2">
    <location>
        <begin position="22"/>
        <end position="160"/>
    </location>
</feature>
<evidence type="ECO:0008006" key="5">
    <source>
        <dbReference type="Google" id="ProtNLM"/>
    </source>
</evidence>
<accession>A0A1G6KMA7</accession>
<dbReference type="PROSITE" id="PS51318">
    <property type="entry name" value="TAT"/>
    <property type="match status" value="1"/>
</dbReference>
<feature type="compositionally biased region" description="Basic and acidic residues" evidence="1">
    <location>
        <begin position="75"/>
        <end position="91"/>
    </location>
</feature>
<protein>
    <recommendedName>
        <fullName evidence="5">Tat (Twin-arginine translocation) pathway signal sequence</fullName>
    </recommendedName>
</protein>
<name>A0A1G6KMA7_9PSEU</name>
<evidence type="ECO:0000256" key="1">
    <source>
        <dbReference type="SAM" id="MobiDB-lite"/>
    </source>
</evidence>
<gene>
    <name evidence="3" type="ORF">SAMN05216174_101983</name>
</gene>
<evidence type="ECO:0000313" key="4">
    <source>
        <dbReference type="Proteomes" id="UP000199501"/>
    </source>
</evidence>
<proteinExistence type="predicted"/>
<sequence>MSTPPLTRRALFRAAAAVAVAAPLVACTTGPDGPPQPDPLVELAARARADAAMATAVAAATPALAAEATEVATARGEHAEVLQREVDRERPPTSSAAPSATTTPPPTPPADAAAAKKALTEGLAAAEQQAAAVVATVPRYRAGMVGSVAAACASLREVLS</sequence>
<evidence type="ECO:0000256" key="2">
    <source>
        <dbReference type="SAM" id="SignalP"/>
    </source>
</evidence>
<evidence type="ECO:0000313" key="3">
    <source>
        <dbReference type="EMBL" id="SDC31941.1"/>
    </source>
</evidence>
<dbReference type="Proteomes" id="UP000199501">
    <property type="component" value="Unassembled WGS sequence"/>
</dbReference>
<dbReference type="InterPro" id="IPR006311">
    <property type="entry name" value="TAT_signal"/>
</dbReference>
<reference evidence="4" key="1">
    <citation type="submission" date="2016-10" db="EMBL/GenBank/DDBJ databases">
        <authorList>
            <person name="Varghese N."/>
            <person name="Submissions S."/>
        </authorList>
    </citation>
    <scope>NUCLEOTIDE SEQUENCE [LARGE SCALE GENOMIC DNA]</scope>
    <source>
        <strain evidence="4">IBRC-M 10403</strain>
    </source>
</reference>
<dbReference type="STRING" id="1271860.SAMN05216174_101983"/>
<feature type="signal peptide" evidence="2">
    <location>
        <begin position="1"/>
        <end position="21"/>
    </location>
</feature>
<dbReference type="AlphaFoldDB" id="A0A1G6KMA7"/>
<keyword evidence="2" id="KW-0732">Signal</keyword>
<feature type="compositionally biased region" description="Low complexity" evidence="1">
    <location>
        <begin position="110"/>
        <end position="121"/>
    </location>
</feature>
<organism evidence="3 4">
    <name type="scientific">Actinokineospora iranica</name>
    <dbReference type="NCBI Taxonomy" id="1271860"/>
    <lineage>
        <taxon>Bacteria</taxon>
        <taxon>Bacillati</taxon>
        <taxon>Actinomycetota</taxon>
        <taxon>Actinomycetes</taxon>
        <taxon>Pseudonocardiales</taxon>
        <taxon>Pseudonocardiaceae</taxon>
        <taxon>Actinokineospora</taxon>
    </lineage>
</organism>
<dbReference type="RefSeq" id="WP_228771348.1">
    <property type="nucleotide sequence ID" value="NZ_FMZZ01000001.1"/>
</dbReference>